<dbReference type="EMBL" id="JACKWZ010000153">
    <property type="protein sequence ID" value="KAF9413621.1"/>
    <property type="molecule type" value="Genomic_DNA"/>
</dbReference>
<feature type="region of interest" description="Disordered" evidence="1">
    <location>
        <begin position="542"/>
        <end position="565"/>
    </location>
</feature>
<comment type="caution">
    <text evidence="2">The sequence shown here is derived from an EMBL/GenBank/DDBJ whole genome shotgun (WGS) entry which is preliminary data.</text>
</comment>
<protein>
    <submittedName>
        <fullName evidence="2">Uncharacterized protein</fullName>
    </submittedName>
</protein>
<name>A0A835GBB6_SPOEX</name>
<reference evidence="2" key="1">
    <citation type="submission" date="2020-08" db="EMBL/GenBank/DDBJ databases">
        <title>Spodoptera exigua strain:BAW_Kor-Di-RS1 Genome sequencing and assembly.</title>
        <authorList>
            <person name="Kim J."/>
            <person name="Nam H.Y."/>
            <person name="Kwon M."/>
            <person name="Choi J.H."/>
            <person name="Cho S.R."/>
            <person name="Kim G.-H."/>
        </authorList>
    </citation>
    <scope>NUCLEOTIDE SEQUENCE</scope>
    <source>
        <strain evidence="2">BAW_Kor-Di-RS1</strain>
        <tissue evidence="2">Whole-body</tissue>
    </source>
</reference>
<feature type="region of interest" description="Disordered" evidence="1">
    <location>
        <begin position="1"/>
        <end position="32"/>
    </location>
</feature>
<dbReference type="Proteomes" id="UP000648187">
    <property type="component" value="Unassembled WGS sequence"/>
</dbReference>
<feature type="compositionally biased region" description="Polar residues" evidence="1">
    <location>
        <begin position="16"/>
        <end position="25"/>
    </location>
</feature>
<accession>A0A835GBB6</accession>
<evidence type="ECO:0000256" key="1">
    <source>
        <dbReference type="SAM" id="MobiDB-lite"/>
    </source>
</evidence>
<gene>
    <name evidence="2" type="ORF">HW555_008199</name>
</gene>
<sequence>MMPCAAIRKSPKYSKATGNQGALQKTESKPLLEKNTEVRNTKEYIKPLAYTQKARETQFEKCQRIIKQTLRKKRTKEPELAEQYFSHGLNIEQTRLEIDKSERQKLAENMITDDRTHFVVFKTVPELEDEPEELWAKESMVRVEPKCLDTDTGEDLILIKPTLNIHLMSATFPDDLITETANNKEQINENLSLEETITNEDTDKYVESHEHYNKMLHETYEQLKENVADIIDIHETRNKLGEPYVINERTSKIPVLESKTNHSILKKPSLPNTAEMDSQVFTNHLHPHLRHNAFVPSTAKEKQEQLTQNVEHIQETPLVSPQKQSNVTPRLLGELESDYGRIKCKHLDGMSRRKSSSGYSSSDEIVKYLVHPFRQLDEPLLNELEKIGISITCQNAQISFPLIEDDRVQMNILRSYTKLDQFEENETVAIYSDKICPVPPRITEKLLPGKDAEAEELAVKLTDSDKVGDSLTMYPSHIYIDKNYDRGTLITKLRPNVDTLEAKSQEVKEREIYNPLTKQDLQVNSAQIPPIIKEITTTFVTELSPKSTSEAGQTSPASKPEEPHVTKSWNFFAKPGYRCFVQTDTSALHNKHHRNSKGMNKPS</sequence>
<dbReference type="AlphaFoldDB" id="A0A835GBB6"/>
<keyword evidence="3" id="KW-1185">Reference proteome</keyword>
<organism evidence="2 3">
    <name type="scientific">Spodoptera exigua</name>
    <name type="common">Beet armyworm</name>
    <name type="synonym">Noctua fulgens</name>
    <dbReference type="NCBI Taxonomy" id="7107"/>
    <lineage>
        <taxon>Eukaryota</taxon>
        <taxon>Metazoa</taxon>
        <taxon>Ecdysozoa</taxon>
        <taxon>Arthropoda</taxon>
        <taxon>Hexapoda</taxon>
        <taxon>Insecta</taxon>
        <taxon>Pterygota</taxon>
        <taxon>Neoptera</taxon>
        <taxon>Endopterygota</taxon>
        <taxon>Lepidoptera</taxon>
        <taxon>Glossata</taxon>
        <taxon>Ditrysia</taxon>
        <taxon>Noctuoidea</taxon>
        <taxon>Noctuidae</taxon>
        <taxon>Amphipyrinae</taxon>
        <taxon>Spodoptera</taxon>
    </lineage>
</organism>
<proteinExistence type="predicted"/>
<feature type="compositionally biased region" description="Polar residues" evidence="1">
    <location>
        <begin position="542"/>
        <end position="557"/>
    </location>
</feature>
<evidence type="ECO:0000313" key="3">
    <source>
        <dbReference type="Proteomes" id="UP000648187"/>
    </source>
</evidence>
<evidence type="ECO:0000313" key="2">
    <source>
        <dbReference type="EMBL" id="KAF9413621.1"/>
    </source>
</evidence>